<sequence length="47" mass="5421">MAEYEKRLAQEANEAVEKVESTQRQIALEADQKAARDARYAARKARR</sequence>
<dbReference type="AlphaFoldDB" id="A0A512C1A8"/>
<organism evidence="1 2">
    <name type="scientific">Microvirga aerophila</name>
    <dbReference type="NCBI Taxonomy" id="670291"/>
    <lineage>
        <taxon>Bacteria</taxon>
        <taxon>Pseudomonadati</taxon>
        <taxon>Pseudomonadota</taxon>
        <taxon>Alphaproteobacteria</taxon>
        <taxon>Hyphomicrobiales</taxon>
        <taxon>Methylobacteriaceae</taxon>
        <taxon>Microvirga</taxon>
    </lineage>
</organism>
<accession>A0A512C1A8</accession>
<dbReference type="EMBL" id="BJYU01000142">
    <property type="protein sequence ID" value="GEO17998.1"/>
    <property type="molecule type" value="Genomic_DNA"/>
</dbReference>
<name>A0A512C1A8_9HYPH</name>
<dbReference type="Pfam" id="PF20089">
    <property type="entry name" value="DUF6481"/>
    <property type="match status" value="1"/>
</dbReference>
<comment type="caution">
    <text evidence="1">The sequence shown here is derived from an EMBL/GenBank/DDBJ whole genome shotgun (WGS) entry which is preliminary data.</text>
</comment>
<dbReference type="InterPro" id="IPR045510">
    <property type="entry name" value="DUF6481"/>
</dbReference>
<protein>
    <submittedName>
        <fullName evidence="1">Uncharacterized protein</fullName>
    </submittedName>
</protein>
<keyword evidence="2" id="KW-1185">Reference proteome</keyword>
<dbReference type="Proteomes" id="UP000321085">
    <property type="component" value="Unassembled WGS sequence"/>
</dbReference>
<evidence type="ECO:0000313" key="1">
    <source>
        <dbReference type="EMBL" id="GEO17998.1"/>
    </source>
</evidence>
<proteinExistence type="predicted"/>
<evidence type="ECO:0000313" key="2">
    <source>
        <dbReference type="Proteomes" id="UP000321085"/>
    </source>
</evidence>
<reference evidence="1 2" key="1">
    <citation type="submission" date="2019-07" db="EMBL/GenBank/DDBJ databases">
        <title>Whole genome shotgun sequence of Microvirga aerophila NBRC 106136.</title>
        <authorList>
            <person name="Hosoyama A."/>
            <person name="Uohara A."/>
            <person name="Ohji S."/>
            <person name="Ichikawa N."/>
        </authorList>
    </citation>
    <scope>NUCLEOTIDE SEQUENCE [LARGE SCALE GENOMIC DNA]</scope>
    <source>
        <strain evidence="1 2">NBRC 106136</strain>
    </source>
</reference>
<gene>
    <name evidence="1" type="ORF">MAE02_56940</name>
</gene>